<dbReference type="RefSeq" id="WP_002731300.1">
    <property type="nucleotide sequence ID" value="NZ_CAHP01000060.1"/>
</dbReference>
<reference evidence="1 2" key="1">
    <citation type="journal article" date="2012" name="J. Bacteriol.">
        <title>Draft Genome Sequence of the Purple Photosynthetic Bacterium Phaeospirillum molischianum DSM120, a Particularly Versatile Bacterium.</title>
        <authorList>
            <person name="Duquesne K."/>
            <person name="Prima V."/>
            <person name="Ji B."/>
            <person name="Rouy Z."/>
            <person name="Medigue C."/>
            <person name="Talla E."/>
            <person name="Sturgis J.N."/>
        </authorList>
    </citation>
    <scope>NUCLEOTIDE SEQUENCE [LARGE SCALE GENOMIC DNA]</scope>
    <source>
        <strain evidence="2">DSM120</strain>
    </source>
</reference>
<evidence type="ECO:0000313" key="2">
    <source>
        <dbReference type="Proteomes" id="UP000004169"/>
    </source>
</evidence>
<evidence type="ECO:0000313" key="1">
    <source>
        <dbReference type="EMBL" id="CCG43247.1"/>
    </source>
</evidence>
<gene>
    <name evidence="1" type="ORF">PHAMO_80038</name>
</gene>
<sequence length="70" mass="7929">MHTVSEVHFSQMRSLAIRRAIHCVGDVLREHNVITDLSVDDLNAHNGDFQDEFAWLITDLMMAGYGVVTE</sequence>
<organism evidence="1 2">
    <name type="scientific">Magnetospirillum molischianum DSM 120</name>
    <dbReference type="NCBI Taxonomy" id="1150626"/>
    <lineage>
        <taxon>Bacteria</taxon>
        <taxon>Pseudomonadati</taxon>
        <taxon>Pseudomonadota</taxon>
        <taxon>Alphaproteobacteria</taxon>
        <taxon>Rhodospirillales</taxon>
        <taxon>Rhodospirillaceae</taxon>
        <taxon>Magnetospirillum</taxon>
    </lineage>
</organism>
<comment type="caution">
    <text evidence="1">The sequence shown here is derived from an EMBL/GenBank/DDBJ whole genome shotgun (WGS) entry which is preliminary data.</text>
</comment>
<dbReference type="EMBL" id="CAHP01000060">
    <property type="protein sequence ID" value="CCG43247.1"/>
    <property type="molecule type" value="Genomic_DNA"/>
</dbReference>
<keyword evidence="2" id="KW-1185">Reference proteome</keyword>
<proteinExistence type="predicted"/>
<dbReference type="Proteomes" id="UP000004169">
    <property type="component" value="Unassembled WGS sequence"/>
</dbReference>
<name>H8FY09_MAGML</name>
<protein>
    <submittedName>
        <fullName evidence="1">Uncharacterized protein</fullName>
    </submittedName>
</protein>
<accession>H8FY09</accession>
<dbReference type="AlphaFoldDB" id="H8FY09"/>